<accession>A0A0U5GT76</accession>
<evidence type="ECO:0000313" key="2">
    <source>
        <dbReference type="EMBL" id="CEN62399.1"/>
    </source>
</evidence>
<dbReference type="Proteomes" id="UP000054771">
    <property type="component" value="Unassembled WGS sequence"/>
</dbReference>
<name>A0A0U5GT76_ASPCI</name>
<dbReference type="EMBL" id="CDMC01000007">
    <property type="protein sequence ID" value="CEN62399.1"/>
    <property type="molecule type" value="Genomic_DNA"/>
</dbReference>
<feature type="domain" description="Retrovirus-related Pol polyprotein from transposon TNT 1-94-like beta-barrel" evidence="1">
    <location>
        <begin position="20"/>
        <end position="102"/>
    </location>
</feature>
<reference evidence="3" key="1">
    <citation type="journal article" date="2016" name="Genome Announc.">
        <title>Draft genome sequences of fungus Aspergillus calidoustus.</title>
        <authorList>
            <person name="Horn F."/>
            <person name="Linde J."/>
            <person name="Mattern D.J."/>
            <person name="Walther G."/>
            <person name="Guthke R."/>
            <person name="Scherlach K."/>
            <person name="Martin K."/>
            <person name="Brakhage A.A."/>
            <person name="Petzke L."/>
            <person name="Valiante V."/>
        </authorList>
    </citation>
    <scope>NUCLEOTIDE SEQUENCE [LARGE SCALE GENOMIC DNA]</scope>
    <source>
        <strain evidence="3">SF006504</strain>
    </source>
</reference>
<sequence length="128" mass="14654">MANFTSSTLKTFRKEDSFIINTSSQISVYNNRDWFDQLDENHVKYIKAGITGADVRGISTITLRPTLAGASPIRKEILIREVRYIPGFHTNIVSAGAMREAGLFPDTELNVVRRNRDIFYNLTYHDRL</sequence>
<keyword evidence="3" id="KW-1185">Reference proteome</keyword>
<protein>
    <recommendedName>
        <fullName evidence="1">Retrovirus-related Pol polyprotein from transposon TNT 1-94-like beta-barrel domain-containing protein</fullName>
    </recommendedName>
</protein>
<dbReference type="InterPro" id="IPR054722">
    <property type="entry name" value="PolX-like_BBD"/>
</dbReference>
<dbReference type="OrthoDB" id="2663223at2759"/>
<proteinExistence type="predicted"/>
<dbReference type="Pfam" id="PF22936">
    <property type="entry name" value="Pol_BBD"/>
    <property type="match status" value="1"/>
</dbReference>
<dbReference type="AlphaFoldDB" id="A0A0U5GT76"/>
<evidence type="ECO:0000313" key="3">
    <source>
        <dbReference type="Proteomes" id="UP000054771"/>
    </source>
</evidence>
<evidence type="ECO:0000259" key="1">
    <source>
        <dbReference type="Pfam" id="PF22936"/>
    </source>
</evidence>
<organism evidence="2 3">
    <name type="scientific">Aspergillus calidoustus</name>
    <dbReference type="NCBI Taxonomy" id="454130"/>
    <lineage>
        <taxon>Eukaryota</taxon>
        <taxon>Fungi</taxon>
        <taxon>Dikarya</taxon>
        <taxon>Ascomycota</taxon>
        <taxon>Pezizomycotina</taxon>
        <taxon>Eurotiomycetes</taxon>
        <taxon>Eurotiomycetidae</taxon>
        <taxon>Eurotiales</taxon>
        <taxon>Aspergillaceae</taxon>
        <taxon>Aspergillus</taxon>
        <taxon>Aspergillus subgen. Nidulantes</taxon>
    </lineage>
</organism>
<gene>
    <name evidence="2" type="ORF">ASPCAL09034</name>
</gene>